<evidence type="ECO:0000313" key="2">
    <source>
        <dbReference type="Proteomes" id="UP000035489"/>
    </source>
</evidence>
<reference evidence="1 2" key="1">
    <citation type="submission" date="2015-05" db="EMBL/GenBank/DDBJ databases">
        <title>Draft genome sequence of Microvirga vignae strain BR3299, a novel nitrogen fixing bacteria isolated from Brazil semi-aired region.</title>
        <authorList>
            <person name="Zilli J.E."/>
            <person name="Passos S.R."/>
            <person name="Leite J."/>
            <person name="Baldani J.I."/>
            <person name="Xavier G.R."/>
            <person name="Rumjaneck N.G."/>
            <person name="Simoes-Araujo J.L."/>
        </authorList>
    </citation>
    <scope>NUCLEOTIDE SEQUENCE [LARGE SCALE GENOMIC DNA]</scope>
    <source>
        <strain evidence="1 2">BR3299</strain>
    </source>
</reference>
<keyword evidence="2" id="KW-1185">Reference proteome</keyword>
<dbReference type="EMBL" id="LCYG01000148">
    <property type="protein sequence ID" value="KLK89495.1"/>
    <property type="molecule type" value="Genomic_DNA"/>
</dbReference>
<name>A0A0H1R2R6_9HYPH</name>
<proteinExistence type="predicted"/>
<gene>
    <name evidence="1" type="ORF">AA309_31090</name>
</gene>
<sequence>MNRHSFSSPVVVTIESAPGRKRQYEIKDLYKATAIMRWYGLKAVTDLRTMQPGVWLIAAAALARAREHPDPDAIEPARAMFEALARAAGILAGL</sequence>
<comment type="caution">
    <text evidence="1">The sequence shown here is derived from an EMBL/GenBank/DDBJ whole genome shotgun (WGS) entry which is preliminary data.</text>
</comment>
<protein>
    <submittedName>
        <fullName evidence="1">Uncharacterized protein</fullName>
    </submittedName>
</protein>
<dbReference type="Proteomes" id="UP000035489">
    <property type="component" value="Unassembled WGS sequence"/>
</dbReference>
<dbReference type="AlphaFoldDB" id="A0A0H1R2R6"/>
<evidence type="ECO:0000313" key="1">
    <source>
        <dbReference type="EMBL" id="KLK89495.1"/>
    </source>
</evidence>
<dbReference type="PATRIC" id="fig|1225564.3.peg.1191"/>
<accession>A0A0H1R2R6</accession>
<organism evidence="1 2">
    <name type="scientific">Microvirga vignae</name>
    <dbReference type="NCBI Taxonomy" id="1225564"/>
    <lineage>
        <taxon>Bacteria</taxon>
        <taxon>Pseudomonadati</taxon>
        <taxon>Pseudomonadota</taxon>
        <taxon>Alphaproteobacteria</taxon>
        <taxon>Hyphomicrobiales</taxon>
        <taxon>Methylobacteriaceae</taxon>
        <taxon>Microvirga</taxon>
    </lineage>
</organism>